<keyword evidence="2" id="KW-1185">Reference proteome</keyword>
<dbReference type="GeneID" id="70221654"/>
<name>A0A9P9KSI0_FUSRE</name>
<sequence length="140" mass="16208">MPANTTAKSIADMKKLSEFISVRIKRYNGHDAPLSEKMAAEDIKYTIEKMYKHLQNSFIDWEYEEELDVCRVLDLPCHGKSFGKDIEDHLSGQEHMAWDRSMKGKVPLCVQHNRVKREIENGLSYQEGLLAELAVDPYTY</sequence>
<dbReference type="RefSeq" id="XP_046055526.1">
    <property type="nucleotide sequence ID" value="XM_046191700.1"/>
</dbReference>
<comment type="caution">
    <text evidence="1">The sequence shown here is derived from an EMBL/GenBank/DDBJ whole genome shotgun (WGS) entry which is preliminary data.</text>
</comment>
<reference evidence="1" key="1">
    <citation type="journal article" date="2021" name="Nat. Commun.">
        <title>Genetic determinants of endophytism in the Arabidopsis root mycobiome.</title>
        <authorList>
            <person name="Mesny F."/>
            <person name="Miyauchi S."/>
            <person name="Thiergart T."/>
            <person name="Pickel B."/>
            <person name="Atanasova L."/>
            <person name="Karlsson M."/>
            <person name="Huettel B."/>
            <person name="Barry K.W."/>
            <person name="Haridas S."/>
            <person name="Chen C."/>
            <person name="Bauer D."/>
            <person name="Andreopoulos W."/>
            <person name="Pangilinan J."/>
            <person name="LaButti K."/>
            <person name="Riley R."/>
            <person name="Lipzen A."/>
            <person name="Clum A."/>
            <person name="Drula E."/>
            <person name="Henrissat B."/>
            <person name="Kohler A."/>
            <person name="Grigoriev I.V."/>
            <person name="Martin F.M."/>
            <person name="Hacquard S."/>
        </authorList>
    </citation>
    <scope>NUCLEOTIDE SEQUENCE</scope>
    <source>
        <strain evidence="1">MPI-CAGE-AT-0023</strain>
    </source>
</reference>
<organism evidence="1 2">
    <name type="scientific">Fusarium redolens</name>
    <dbReference type="NCBI Taxonomy" id="48865"/>
    <lineage>
        <taxon>Eukaryota</taxon>
        <taxon>Fungi</taxon>
        <taxon>Dikarya</taxon>
        <taxon>Ascomycota</taxon>
        <taxon>Pezizomycotina</taxon>
        <taxon>Sordariomycetes</taxon>
        <taxon>Hypocreomycetidae</taxon>
        <taxon>Hypocreales</taxon>
        <taxon>Nectriaceae</taxon>
        <taxon>Fusarium</taxon>
        <taxon>Fusarium redolens species complex</taxon>
    </lineage>
</organism>
<evidence type="ECO:0000313" key="2">
    <source>
        <dbReference type="Proteomes" id="UP000720189"/>
    </source>
</evidence>
<proteinExistence type="predicted"/>
<protein>
    <submittedName>
        <fullName evidence="1">Uncharacterized protein</fullName>
    </submittedName>
</protein>
<dbReference type="Proteomes" id="UP000720189">
    <property type="component" value="Unassembled WGS sequence"/>
</dbReference>
<dbReference type="AlphaFoldDB" id="A0A9P9KSI0"/>
<evidence type="ECO:0000313" key="1">
    <source>
        <dbReference type="EMBL" id="KAH7267707.1"/>
    </source>
</evidence>
<dbReference type="EMBL" id="JAGMUX010000002">
    <property type="protein sequence ID" value="KAH7267707.1"/>
    <property type="molecule type" value="Genomic_DNA"/>
</dbReference>
<gene>
    <name evidence="1" type="ORF">BKA55DRAFT_556441</name>
</gene>
<accession>A0A9P9KSI0</accession>
<dbReference type="OrthoDB" id="5014934at2759"/>